<protein>
    <submittedName>
        <fullName evidence="1">Uncharacterized protein</fullName>
    </submittedName>
</protein>
<comment type="caution">
    <text evidence="1">The sequence shown here is derived from an EMBL/GenBank/DDBJ whole genome shotgun (WGS) entry which is preliminary data.</text>
</comment>
<dbReference type="AlphaFoldDB" id="A0A7J6VB76"/>
<proteinExistence type="predicted"/>
<sequence length="179" mass="20894">MTLTIQSRGIPTVDNERRGCFDISVNSFQRKVDFEKTICPVKLEAFGIQRRWRTGEAKFLFISLILHRSPYHSCFAYLKLAYVHMKTAIRKLYTLFLPAGCLRNYFTNVVTTPVSLTEDEQVPPVLKKELLKNSWDEEDVDENDVKESWEDEEEPTPVQIISCFAHRLIVLFHLLNKNI</sequence>
<keyword evidence="2" id="KW-1185">Reference proteome</keyword>
<gene>
    <name evidence="1" type="ORF">FRX31_028416</name>
</gene>
<accession>A0A7J6VB76</accession>
<name>A0A7J6VB76_THATH</name>
<organism evidence="1 2">
    <name type="scientific">Thalictrum thalictroides</name>
    <name type="common">Rue-anemone</name>
    <name type="synonym">Anemone thalictroides</name>
    <dbReference type="NCBI Taxonomy" id="46969"/>
    <lineage>
        <taxon>Eukaryota</taxon>
        <taxon>Viridiplantae</taxon>
        <taxon>Streptophyta</taxon>
        <taxon>Embryophyta</taxon>
        <taxon>Tracheophyta</taxon>
        <taxon>Spermatophyta</taxon>
        <taxon>Magnoliopsida</taxon>
        <taxon>Ranunculales</taxon>
        <taxon>Ranunculaceae</taxon>
        <taxon>Thalictroideae</taxon>
        <taxon>Thalictrum</taxon>
    </lineage>
</organism>
<evidence type="ECO:0000313" key="1">
    <source>
        <dbReference type="EMBL" id="KAF5181997.1"/>
    </source>
</evidence>
<dbReference type="EMBL" id="JABWDY010035432">
    <property type="protein sequence ID" value="KAF5181997.1"/>
    <property type="molecule type" value="Genomic_DNA"/>
</dbReference>
<evidence type="ECO:0000313" key="2">
    <source>
        <dbReference type="Proteomes" id="UP000554482"/>
    </source>
</evidence>
<reference evidence="1 2" key="1">
    <citation type="submission" date="2020-06" db="EMBL/GenBank/DDBJ databases">
        <title>Transcriptomic and genomic resources for Thalictrum thalictroides and T. hernandezii: Facilitating candidate gene discovery in an emerging model plant lineage.</title>
        <authorList>
            <person name="Arias T."/>
            <person name="Riano-Pachon D.M."/>
            <person name="Di Stilio V.S."/>
        </authorList>
    </citation>
    <scope>NUCLEOTIDE SEQUENCE [LARGE SCALE GENOMIC DNA]</scope>
    <source>
        <strain evidence="2">cv. WT478/WT964</strain>
        <tissue evidence="1">Leaves</tissue>
    </source>
</reference>
<dbReference type="Proteomes" id="UP000554482">
    <property type="component" value="Unassembled WGS sequence"/>
</dbReference>